<dbReference type="PANTHER" id="PTHR22550">
    <property type="entry name" value="SPORE GERMINATION PROTEIN"/>
    <property type="match status" value="1"/>
</dbReference>
<organism evidence="5 6">
    <name type="scientific">Cohnella lubricantis</name>
    <dbReference type="NCBI Taxonomy" id="2163172"/>
    <lineage>
        <taxon>Bacteria</taxon>
        <taxon>Bacillati</taxon>
        <taxon>Bacillota</taxon>
        <taxon>Bacilli</taxon>
        <taxon>Bacillales</taxon>
        <taxon>Paenibacillaceae</taxon>
        <taxon>Cohnella</taxon>
    </lineage>
</organism>
<evidence type="ECO:0000256" key="4">
    <source>
        <dbReference type="SAM" id="Phobius"/>
    </source>
</evidence>
<dbReference type="PIRSF" id="PIRSF005690">
    <property type="entry name" value="GerBA"/>
    <property type="match status" value="1"/>
</dbReference>
<accession>A0A841THA7</accession>
<evidence type="ECO:0000256" key="3">
    <source>
        <dbReference type="SAM" id="MobiDB-lite"/>
    </source>
</evidence>
<feature type="transmembrane region" description="Helical" evidence="4">
    <location>
        <begin position="452"/>
        <end position="477"/>
    </location>
</feature>
<dbReference type="GO" id="GO:0016020">
    <property type="term" value="C:membrane"/>
    <property type="evidence" value="ECO:0007669"/>
    <property type="project" value="InterPro"/>
</dbReference>
<proteinExistence type="inferred from homology"/>
<dbReference type="RefSeq" id="WP_185179892.1">
    <property type="nucleotide sequence ID" value="NZ_CBCSEP010000006.1"/>
</dbReference>
<dbReference type="InterPro" id="IPR050768">
    <property type="entry name" value="UPF0353/GerABKA_families"/>
</dbReference>
<keyword evidence="2 4" id="KW-0472">Membrane</keyword>
<dbReference type="Proteomes" id="UP000574133">
    <property type="component" value="Unassembled WGS sequence"/>
</dbReference>
<dbReference type="Pfam" id="PF03323">
    <property type="entry name" value="GerA"/>
    <property type="match status" value="1"/>
</dbReference>
<dbReference type="EMBL" id="JACJVN010000057">
    <property type="protein sequence ID" value="MBB6678630.1"/>
    <property type="molecule type" value="Genomic_DNA"/>
</dbReference>
<comment type="similarity">
    <text evidence="1">Belongs to the GerABKA family.</text>
</comment>
<evidence type="ECO:0000313" key="5">
    <source>
        <dbReference type="EMBL" id="MBB6678630.1"/>
    </source>
</evidence>
<feature type="transmembrane region" description="Helical" evidence="4">
    <location>
        <begin position="326"/>
        <end position="348"/>
    </location>
</feature>
<keyword evidence="4" id="KW-0812">Transmembrane</keyword>
<feature type="transmembrane region" description="Helical" evidence="4">
    <location>
        <begin position="393"/>
        <end position="412"/>
    </location>
</feature>
<feature type="region of interest" description="Disordered" evidence="3">
    <location>
        <begin position="519"/>
        <end position="542"/>
    </location>
</feature>
<dbReference type="AlphaFoldDB" id="A0A841THA7"/>
<keyword evidence="4" id="KW-1133">Transmembrane helix</keyword>
<feature type="transmembrane region" description="Helical" evidence="4">
    <location>
        <begin position="418"/>
        <end position="440"/>
    </location>
</feature>
<protein>
    <submittedName>
        <fullName evidence="5">Spore germination protein</fullName>
    </submittedName>
</protein>
<evidence type="ECO:0000256" key="1">
    <source>
        <dbReference type="ARBA" id="ARBA00005278"/>
    </source>
</evidence>
<evidence type="ECO:0000256" key="2">
    <source>
        <dbReference type="ARBA" id="ARBA00023136"/>
    </source>
</evidence>
<name>A0A841THA7_9BACL</name>
<feature type="region of interest" description="Disordered" evidence="3">
    <location>
        <begin position="14"/>
        <end position="39"/>
    </location>
</feature>
<dbReference type="PANTHER" id="PTHR22550:SF5">
    <property type="entry name" value="LEUCINE ZIPPER PROTEIN 4"/>
    <property type="match status" value="1"/>
</dbReference>
<keyword evidence="6" id="KW-1185">Reference proteome</keyword>
<sequence length="542" mass="59262">MRGLGIRLPFLKRRDHSGRRNGGGGNGGGRGPGGPSLSRQLQANLNAIRRELGDSSDLTIRLIRDDSGRVLAAVVYIDGIVIFDTINQMLLSPIMERVHELSSGRSSLSAADMRALLEAGTIQLGRVRETYDLSHLIEELLTGSTIILSDGSSVAFAAATRGGEKRSVDEPSSQTVARGPKEGFTEDVQTNISLIRRRIKSPLIRVENRLLGKHTKTVTSVVYMKGIAREEVVEEIRRRLSRIEVDSILESGYVEEFIQDEVWTPFPTIQNSERPDAIAAGILEGQVAIVVDGSPFVLLAPVTFVKFFQSSEDYYQRFDIATFLRVIRMVSFFISMLLPSLYIAITTFHQEMLPTPLLISLAAQREGVPFPALIEAMLMEVTFEVLREAGVRMPRIIGPAISIVGALVLGQAAVQAGLVSAAMIIVVSFTAIANFVIPALNMAIAARLIRFAMMLLAATLGLFGIMSGVMILLIHLVSLKSFGVPYMTPLAPLKISNLKDVLVRAPWWLMKTRPSVISTEDRVRQAPGLKPGPPKDRGERGS</sequence>
<dbReference type="GO" id="GO:0009847">
    <property type="term" value="P:spore germination"/>
    <property type="evidence" value="ECO:0007669"/>
    <property type="project" value="InterPro"/>
</dbReference>
<gene>
    <name evidence="5" type="ORF">H4Q31_15170</name>
</gene>
<comment type="caution">
    <text evidence="5">The sequence shown here is derived from an EMBL/GenBank/DDBJ whole genome shotgun (WGS) entry which is preliminary data.</text>
</comment>
<evidence type="ECO:0000313" key="6">
    <source>
        <dbReference type="Proteomes" id="UP000574133"/>
    </source>
</evidence>
<feature type="compositionally biased region" description="Basic and acidic residues" evidence="3">
    <location>
        <begin position="533"/>
        <end position="542"/>
    </location>
</feature>
<reference evidence="5 6" key="1">
    <citation type="submission" date="2020-08" db="EMBL/GenBank/DDBJ databases">
        <title>Cohnella phylogeny.</title>
        <authorList>
            <person name="Dunlap C."/>
        </authorList>
    </citation>
    <scope>NUCLEOTIDE SEQUENCE [LARGE SCALE GENOMIC DNA]</scope>
    <source>
        <strain evidence="5 6">DSM 103658</strain>
    </source>
</reference>
<feature type="compositionally biased region" description="Gly residues" evidence="3">
    <location>
        <begin position="20"/>
        <end position="34"/>
    </location>
</feature>
<dbReference type="InterPro" id="IPR004995">
    <property type="entry name" value="Spore_Ger"/>
</dbReference>